<dbReference type="OrthoDB" id="5947373at2759"/>
<evidence type="ECO:0000256" key="5">
    <source>
        <dbReference type="ARBA" id="ARBA00023157"/>
    </source>
</evidence>
<protein>
    <submittedName>
        <fullName evidence="10">Tumor necrosis factor ligand superfamily member 13 isoform X1</fullName>
    </submittedName>
</protein>
<dbReference type="SUPFAM" id="SSF49842">
    <property type="entry name" value="TNF-like"/>
    <property type="match status" value="1"/>
</dbReference>
<dbReference type="PANTHER" id="PTHR15151">
    <property type="entry name" value="PROTEIN EIGER"/>
    <property type="match status" value="1"/>
</dbReference>
<proteinExistence type="inferred from homology"/>
<dbReference type="InterPro" id="IPR008983">
    <property type="entry name" value="Tumour_necrosis_fac-like_dom"/>
</dbReference>
<keyword evidence="7" id="KW-0812">Transmembrane</keyword>
<comment type="subcellular location">
    <subcellularLocation>
        <location evidence="1">Secreted</location>
    </subcellularLocation>
</comment>
<reference evidence="10" key="1">
    <citation type="submission" date="2025-08" db="UniProtKB">
        <authorList>
            <consortium name="RefSeq"/>
        </authorList>
    </citation>
    <scope>IDENTIFICATION</scope>
</reference>
<evidence type="ECO:0000313" key="10">
    <source>
        <dbReference type="RefSeq" id="XP_030648217.1"/>
    </source>
</evidence>
<keyword evidence="5" id="KW-1015">Disulfide bond</keyword>
<keyword evidence="9" id="KW-1185">Reference proteome</keyword>
<evidence type="ECO:0000256" key="3">
    <source>
        <dbReference type="ARBA" id="ARBA00022514"/>
    </source>
</evidence>
<comment type="similarity">
    <text evidence="2">Belongs to the tumor necrosis factor family.</text>
</comment>
<dbReference type="InParanoid" id="A0A6J2WVJ6"/>
<dbReference type="GO" id="GO:0005125">
    <property type="term" value="F:cytokine activity"/>
    <property type="evidence" value="ECO:0007669"/>
    <property type="project" value="UniProtKB-KW"/>
</dbReference>
<evidence type="ECO:0000256" key="7">
    <source>
        <dbReference type="SAM" id="Phobius"/>
    </source>
</evidence>
<evidence type="ECO:0000256" key="1">
    <source>
        <dbReference type="ARBA" id="ARBA00004613"/>
    </source>
</evidence>
<evidence type="ECO:0000256" key="6">
    <source>
        <dbReference type="ARBA" id="ARBA00023180"/>
    </source>
</evidence>
<keyword evidence="7" id="KW-1133">Transmembrane helix</keyword>
<evidence type="ECO:0000256" key="2">
    <source>
        <dbReference type="ARBA" id="ARBA00008670"/>
    </source>
</evidence>
<dbReference type="CTD" id="8741"/>
<dbReference type="Pfam" id="PF00229">
    <property type="entry name" value="TNF"/>
    <property type="match status" value="1"/>
</dbReference>
<keyword evidence="4" id="KW-0964">Secreted</keyword>
<dbReference type="InterPro" id="IPR006052">
    <property type="entry name" value="TNF_dom"/>
</dbReference>
<feature type="transmembrane region" description="Helical" evidence="7">
    <location>
        <begin position="18"/>
        <end position="40"/>
    </location>
</feature>
<keyword evidence="3" id="KW-0202">Cytokine</keyword>
<organism evidence="9 10">
    <name type="scientific">Chanos chanos</name>
    <name type="common">Milkfish</name>
    <name type="synonym">Mugil chanos</name>
    <dbReference type="NCBI Taxonomy" id="29144"/>
    <lineage>
        <taxon>Eukaryota</taxon>
        <taxon>Metazoa</taxon>
        <taxon>Chordata</taxon>
        <taxon>Craniata</taxon>
        <taxon>Vertebrata</taxon>
        <taxon>Euteleostomi</taxon>
        <taxon>Actinopterygii</taxon>
        <taxon>Neopterygii</taxon>
        <taxon>Teleostei</taxon>
        <taxon>Ostariophysi</taxon>
        <taxon>Gonorynchiformes</taxon>
        <taxon>Chanidae</taxon>
        <taxon>Chanos</taxon>
    </lineage>
</organism>
<dbReference type="GO" id="GO:0030890">
    <property type="term" value="P:positive regulation of B cell proliferation"/>
    <property type="evidence" value="ECO:0007669"/>
    <property type="project" value="TreeGrafter"/>
</dbReference>
<keyword evidence="7" id="KW-0472">Membrane</keyword>
<dbReference type="PROSITE" id="PS50049">
    <property type="entry name" value="THD_2"/>
    <property type="match status" value="1"/>
</dbReference>
<sequence>MVDCTCGRGDGHGKVRNFLLCAAAVAVACTCLSVLCVQLIHINNLRIEMTELKQRVQSLNGREGATSIAACCETTACCGQVWSCERPCHKEVDGESRGRREVLARERKRKRRQTEPHTFLHLVPVSPIPLDESDSTVLTWALGWGQGEGLQASGRTVTVVTEGTYFIYSQVLYKDSTWVMGHVIVKRFKGSEVKLMKCLKSMPSNASLALNTCYTAGVHFLESGSVLELYIPRKSAELVLSAHATFLGIFRV</sequence>
<name>A0A6J2WVJ6_CHACN</name>
<dbReference type="GO" id="GO:0005164">
    <property type="term" value="F:tumor necrosis factor receptor binding"/>
    <property type="evidence" value="ECO:0007669"/>
    <property type="project" value="InterPro"/>
</dbReference>
<feature type="domain" description="THD" evidence="8">
    <location>
        <begin position="118"/>
        <end position="252"/>
    </location>
</feature>
<dbReference type="GO" id="GO:0006955">
    <property type="term" value="P:immune response"/>
    <property type="evidence" value="ECO:0007669"/>
    <property type="project" value="InterPro"/>
</dbReference>
<evidence type="ECO:0000256" key="4">
    <source>
        <dbReference type="ARBA" id="ARBA00022525"/>
    </source>
</evidence>
<dbReference type="GO" id="GO:0005615">
    <property type="term" value="C:extracellular space"/>
    <property type="evidence" value="ECO:0007669"/>
    <property type="project" value="UniProtKB-KW"/>
</dbReference>
<dbReference type="RefSeq" id="XP_030648217.1">
    <property type="nucleotide sequence ID" value="XM_030792357.1"/>
</dbReference>
<dbReference type="AlphaFoldDB" id="A0A6J2WVJ6"/>
<gene>
    <name evidence="10" type="primary">tnfsf13</name>
</gene>
<dbReference type="Proteomes" id="UP000504632">
    <property type="component" value="Chromosome 15"/>
</dbReference>
<accession>A0A6J2WVJ6</accession>
<dbReference type="GeneID" id="115828390"/>
<dbReference type="GO" id="GO:0016020">
    <property type="term" value="C:membrane"/>
    <property type="evidence" value="ECO:0007669"/>
    <property type="project" value="InterPro"/>
</dbReference>
<evidence type="ECO:0000259" key="8">
    <source>
        <dbReference type="PROSITE" id="PS50049"/>
    </source>
</evidence>
<keyword evidence="6" id="KW-0325">Glycoprotein</keyword>
<dbReference type="PANTHER" id="PTHR15151:SF24">
    <property type="entry name" value="A PROLIFERATION-INDUCING LIGAND-LIKE PROTEIN-RELATED"/>
    <property type="match status" value="1"/>
</dbReference>
<dbReference type="Gene3D" id="2.60.120.40">
    <property type="match status" value="1"/>
</dbReference>
<dbReference type="InterPro" id="IPR051748">
    <property type="entry name" value="TNF_Ligand_Superfamily"/>
</dbReference>
<evidence type="ECO:0000313" key="9">
    <source>
        <dbReference type="Proteomes" id="UP000504632"/>
    </source>
</evidence>